<gene>
    <name evidence="3" type="ORF">ABIE19_000140</name>
</gene>
<dbReference type="PANTHER" id="PTHR11895">
    <property type="entry name" value="TRANSAMIDASE"/>
    <property type="match status" value="1"/>
</dbReference>
<evidence type="ECO:0000313" key="3">
    <source>
        <dbReference type="EMBL" id="MET4682231.1"/>
    </source>
</evidence>
<proteinExistence type="inferred from homology"/>
<feature type="domain" description="Amidase" evidence="2">
    <location>
        <begin position="62"/>
        <end position="485"/>
    </location>
</feature>
<comment type="caution">
    <text evidence="3">The sequence shown here is derived from an EMBL/GenBank/DDBJ whole genome shotgun (WGS) entry which is preliminary data.</text>
</comment>
<dbReference type="Gene3D" id="3.90.1300.10">
    <property type="entry name" value="Amidase signature (AS) domain"/>
    <property type="match status" value="1"/>
</dbReference>
<protein>
    <submittedName>
        <fullName evidence="3">Amidase</fullName>
        <ecNumber evidence="3">3.5.1.4</ecNumber>
    </submittedName>
</protein>
<sequence length="507" mass="53502">MDDDRQGGVAPMTRRTMMQAAAALGAGAAGGAASAAPSDPWADMDATAMAEKVRAREVSPLEMLEAAIARAEAVNGRLNCLSETLYDRARTRAAEGRVPLDGPFAGVPYLLKDETELAGVRRRFGSRLDAGLPVTERSDPMVERMEAAGFNIFGRTTMSEFGALPTTETAAYGVTRNPWNTNHTPGGSSGGSAAAVAAGIVPMADAWDGAGSIRIPAANCGLVGLKPTRDRTPGMDKWFPALNLASHFCVSRSVRDSAALLAVTETQGTPGLPPTGRVEGPSTRRLRIGVAASSLGGHAPSVETAAALADAVALLEGLGHSVRPVAWPIDADAFQADFTQIYLAYGDRMADRLARALGQDRAALMAQAEPASQAMAMMGSMISEAALQTTLERVGVHAARYYAGFQDLDLLMSPVLLTPPVEIGRINGSVPILDLAQRLNHYADYTMLQNAVGGPAISLPLFWTAENLPLGVQFAADRGDERTLLELAYELEQARPWASRRPPTRAV</sequence>
<evidence type="ECO:0000256" key="1">
    <source>
        <dbReference type="ARBA" id="ARBA00009199"/>
    </source>
</evidence>
<accession>A0ABV2R6N6</accession>
<dbReference type="InterPro" id="IPR036928">
    <property type="entry name" value="AS_sf"/>
</dbReference>
<dbReference type="Pfam" id="PF01425">
    <property type="entry name" value="Amidase"/>
    <property type="match status" value="1"/>
</dbReference>
<dbReference type="InterPro" id="IPR020556">
    <property type="entry name" value="Amidase_CS"/>
</dbReference>
<dbReference type="Proteomes" id="UP001549313">
    <property type="component" value="Unassembled WGS sequence"/>
</dbReference>
<comment type="similarity">
    <text evidence="1">Belongs to the amidase family.</text>
</comment>
<keyword evidence="3" id="KW-0378">Hydrolase</keyword>
<dbReference type="GO" id="GO:0004040">
    <property type="term" value="F:amidase activity"/>
    <property type="evidence" value="ECO:0007669"/>
    <property type="project" value="UniProtKB-EC"/>
</dbReference>
<evidence type="ECO:0000313" key="4">
    <source>
        <dbReference type="Proteomes" id="UP001549313"/>
    </source>
</evidence>
<dbReference type="EC" id="3.5.1.4" evidence="3"/>
<dbReference type="InterPro" id="IPR000120">
    <property type="entry name" value="Amidase"/>
</dbReference>
<dbReference type="SUPFAM" id="SSF75304">
    <property type="entry name" value="Amidase signature (AS) enzymes"/>
    <property type="match status" value="1"/>
</dbReference>
<organism evidence="3 4">
    <name type="scientific">Brevundimonas faecalis</name>
    <dbReference type="NCBI Taxonomy" id="947378"/>
    <lineage>
        <taxon>Bacteria</taxon>
        <taxon>Pseudomonadati</taxon>
        <taxon>Pseudomonadota</taxon>
        <taxon>Alphaproteobacteria</taxon>
        <taxon>Caulobacterales</taxon>
        <taxon>Caulobacteraceae</taxon>
        <taxon>Brevundimonas</taxon>
    </lineage>
</organism>
<dbReference type="PROSITE" id="PS51318">
    <property type="entry name" value="TAT"/>
    <property type="match status" value="1"/>
</dbReference>
<dbReference type="PROSITE" id="PS00571">
    <property type="entry name" value="AMIDASES"/>
    <property type="match status" value="1"/>
</dbReference>
<name>A0ABV2R6N6_9CAUL</name>
<keyword evidence="4" id="KW-1185">Reference proteome</keyword>
<dbReference type="InterPro" id="IPR006311">
    <property type="entry name" value="TAT_signal"/>
</dbReference>
<dbReference type="EMBL" id="JBEPTF010000001">
    <property type="protein sequence ID" value="MET4682231.1"/>
    <property type="molecule type" value="Genomic_DNA"/>
</dbReference>
<dbReference type="InterPro" id="IPR023631">
    <property type="entry name" value="Amidase_dom"/>
</dbReference>
<reference evidence="3 4" key="1">
    <citation type="submission" date="2024-06" db="EMBL/GenBank/DDBJ databases">
        <title>Sorghum-associated microbial communities from plants grown in Nebraska, USA.</title>
        <authorList>
            <person name="Schachtman D."/>
        </authorList>
    </citation>
    <scope>NUCLEOTIDE SEQUENCE [LARGE SCALE GENOMIC DNA]</scope>
    <source>
        <strain evidence="3 4">2814</strain>
    </source>
</reference>
<dbReference type="PANTHER" id="PTHR11895:SF7">
    <property type="entry name" value="GLUTAMYL-TRNA(GLN) AMIDOTRANSFERASE SUBUNIT A, MITOCHONDRIAL"/>
    <property type="match status" value="1"/>
</dbReference>
<evidence type="ECO:0000259" key="2">
    <source>
        <dbReference type="Pfam" id="PF01425"/>
    </source>
</evidence>